<dbReference type="GO" id="GO:0044782">
    <property type="term" value="P:cilium organization"/>
    <property type="evidence" value="ECO:0007669"/>
    <property type="project" value="TreeGrafter"/>
</dbReference>
<dbReference type="GO" id="GO:0031514">
    <property type="term" value="C:motile cilium"/>
    <property type="evidence" value="ECO:0007669"/>
    <property type="project" value="TreeGrafter"/>
</dbReference>
<evidence type="ECO:0000256" key="5">
    <source>
        <dbReference type="ARBA" id="ARBA00022846"/>
    </source>
</evidence>
<dbReference type="Proteomes" id="UP000466442">
    <property type="component" value="Linkage Group LG12"/>
</dbReference>
<comment type="subcellular location">
    <subcellularLocation>
        <location evidence="1">Cytoplasm</location>
        <location evidence="1">Cytoskeleton</location>
        <location evidence="1">Flagellum axoneme</location>
    </subcellularLocation>
</comment>
<evidence type="ECO:0000256" key="4">
    <source>
        <dbReference type="ARBA" id="ARBA00022490"/>
    </source>
</evidence>
<keyword evidence="6" id="KW-0969">Cilium</keyword>
<dbReference type="Pfam" id="PF00612">
    <property type="entry name" value="IQ"/>
    <property type="match status" value="1"/>
</dbReference>
<protein>
    <recommendedName>
        <fullName evidence="3">Dynein regulatory complex protein 9</fullName>
    </recommendedName>
    <alternativeName>
        <fullName evidence="9">IQ domain-containing protein G</fullName>
    </alternativeName>
</protein>
<dbReference type="InterPro" id="IPR042618">
    <property type="entry name" value="IQCG"/>
</dbReference>
<name>A0A6A4IWM8_APOLU</name>
<evidence type="ECO:0000313" key="11">
    <source>
        <dbReference type="Proteomes" id="UP000466442"/>
    </source>
</evidence>
<evidence type="ECO:0000256" key="9">
    <source>
        <dbReference type="ARBA" id="ARBA00032183"/>
    </source>
</evidence>
<dbReference type="EMBL" id="WIXP02000012">
    <property type="protein sequence ID" value="KAF6202383.1"/>
    <property type="molecule type" value="Genomic_DNA"/>
</dbReference>
<dbReference type="PROSITE" id="PS50096">
    <property type="entry name" value="IQ"/>
    <property type="match status" value="1"/>
</dbReference>
<keyword evidence="7" id="KW-0206">Cytoskeleton</keyword>
<dbReference type="AlphaFoldDB" id="A0A6A4IWM8"/>
<comment type="caution">
    <text evidence="10">The sequence shown here is derived from an EMBL/GenBank/DDBJ whole genome shotgun (WGS) entry which is preliminary data.</text>
</comment>
<keyword evidence="11" id="KW-1185">Reference proteome</keyword>
<keyword evidence="8" id="KW-0966">Cell projection</keyword>
<dbReference type="GO" id="GO:0005737">
    <property type="term" value="C:cytoplasm"/>
    <property type="evidence" value="ECO:0007669"/>
    <property type="project" value="TreeGrafter"/>
</dbReference>
<evidence type="ECO:0000256" key="1">
    <source>
        <dbReference type="ARBA" id="ARBA00004611"/>
    </source>
</evidence>
<keyword evidence="5" id="KW-0282">Flagellum</keyword>
<dbReference type="OrthoDB" id="10254713at2759"/>
<evidence type="ECO:0000256" key="6">
    <source>
        <dbReference type="ARBA" id="ARBA00023069"/>
    </source>
</evidence>
<comment type="similarity">
    <text evidence="2">Belongs to the DRC9 family.</text>
</comment>
<dbReference type="Gene3D" id="1.20.5.190">
    <property type="match status" value="1"/>
</dbReference>
<evidence type="ECO:0000256" key="8">
    <source>
        <dbReference type="ARBA" id="ARBA00023273"/>
    </source>
</evidence>
<proteinExistence type="inferred from homology"/>
<dbReference type="SMART" id="SM00015">
    <property type="entry name" value="IQ"/>
    <property type="match status" value="1"/>
</dbReference>
<evidence type="ECO:0000256" key="3">
    <source>
        <dbReference type="ARBA" id="ARBA00013738"/>
    </source>
</evidence>
<gene>
    <name evidence="10" type="ORF">GE061_004782</name>
</gene>
<dbReference type="PANTHER" id="PTHR14871:SF1">
    <property type="entry name" value="DYNEIN REGULATORY COMPLEX PROTEIN 9"/>
    <property type="match status" value="1"/>
</dbReference>
<reference evidence="10" key="1">
    <citation type="journal article" date="2021" name="Mol. Ecol. Resour.">
        <title>Apolygus lucorum genome provides insights into omnivorousness and mesophyll feeding.</title>
        <authorList>
            <person name="Liu Y."/>
            <person name="Liu H."/>
            <person name="Wang H."/>
            <person name="Huang T."/>
            <person name="Liu B."/>
            <person name="Yang B."/>
            <person name="Yin L."/>
            <person name="Li B."/>
            <person name="Zhang Y."/>
            <person name="Zhang S."/>
            <person name="Jiang F."/>
            <person name="Zhang X."/>
            <person name="Ren Y."/>
            <person name="Wang B."/>
            <person name="Wang S."/>
            <person name="Lu Y."/>
            <person name="Wu K."/>
            <person name="Fan W."/>
            <person name="Wang G."/>
        </authorList>
    </citation>
    <scope>NUCLEOTIDE SEQUENCE</scope>
    <source>
        <strain evidence="10">12Hb</strain>
    </source>
</reference>
<dbReference type="InterPro" id="IPR000048">
    <property type="entry name" value="IQ_motif_EF-hand-BS"/>
</dbReference>
<accession>A0A6A4IWM8</accession>
<evidence type="ECO:0000256" key="2">
    <source>
        <dbReference type="ARBA" id="ARBA00008222"/>
    </source>
</evidence>
<evidence type="ECO:0000313" key="10">
    <source>
        <dbReference type="EMBL" id="KAF6202383.1"/>
    </source>
</evidence>
<dbReference type="PANTHER" id="PTHR14871">
    <property type="entry name" value="DYNEIN REGULATORY COMPLEX PROTEIN 9"/>
    <property type="match status" value="1"/>
</dbReference>
<keyword evidence="4" id="KW-0963">Cytoplasm</keyword>
<evidence type="ECO:0000256" key="7">
    <source>
        <dbReference type="ARBA" id="ARBA00023212"/>
    </source>
</evidence>
<sequence length="491" mass="58409">MVVHHKPKAEMRESDAEFERASFKMEIDVSPLERKRFAFTQKFLDRSVKPRESTCTMCACGSCTCEYPPADEMDSECKNMADPADMGEEGLPIKVPTKLLKELYMKFIGDQKEWAKYVKIVKHAERKSRNEMYIFSNLPVPESNDAEDVQRLTDYDRWATLAILNELIDRLVILGANKPKVVPQLNFHPPKIRYHAKIRKRMYDSDTNHLISEGEGPREICRFQKFRTLLEHVMKITRDEIAERSICDALKGFAALESKRKNEEKAIRVNYDDSIRLIQSLKKLKMRNDRDTASVIERYEKMKKVLKKELQQEMFRYGVYLSYFKDWAEAEFETEKWDKDEHYFKWIEKELQRCETVYNTESRVHRDVTMFLKLSMTKLEKDVKKWSQKYDKDMEEKDSEISTLKQKRKDVHKKMAETLQTFDKRQSEIQAYLKERAERERKAAEEKRLREAAVKIQAWWRGTMVRWEFGKYDTDKGKKKKGKAKASKVKK</sequence>
<dbReference type="CDD" id="cd23766">
    <property type="entry name" value="IQCG"/>
    <property type="match status" value="1"/>
</dbReference>
<organism evidence="10 11">
    <name type="scientific">Apolygus lucorum</name>
    <name type="common">Small green plant bug</name>
    <name type="synonym">Lygocoris lucorum</name>
    <dbReference type="NCBI Taxonomy" id="248454"/>
    <lineage>
        <taxon>Eukaryota</taxon>
        <taxon>Metazoa</taxon>
        <taxon>Ecdysozoa</taxon>
        <taxon>Arthropoda</taxon>
        <taxon>Hexapoda</taxon>
        <taxon>Insecta</taxon>
        <taxon>Pterygota</taxon>
        <taxon>Neoptera</taxon>
        <taxon>Paraneoptera</taxon>
        <taxon>Hemiptera</taxon>
        <taxon>Heteroptera</taxon>
        <taxon>Panheteroptera</taxon>
        <taxon>Cimicomorpha</taxon>
        <taxon>Miridae</taxon>
        <taxon>Mirini</taxon>
        <taxon>Apolygus</taxon>
    </lineage>
</organism>